<dbReference type="Gene3D" id="3.60.20.10">
    <property type="entry name" value="Glutamine Phosphoribosylpyrophosphate, subunit 1, domain 1"/>
    <property type="match status" value="1"/>
</dbReference>
<sequence>MNLEKLTLIIVQVLLYYEEMKEAYVMCGFVGCLTDVEKNAESNCKDKIKEMNDMIVHRGPDDEGYFEDKNITMGFRRLSIIDLEGGHQPLSYDNGRYWMTFNGEIYNYIELRQSLIEDGYEFKTDSDSEVILGMYAKYKEKCLDYFRGMFGFVIWDKQEETLFCARDQFGIKPFYYAESVNDFYYASESKAIYKVLEDKKFDKDALQDYMTFQFVPEPETLTKEIKMLEPGHYIVKKLGQSPVIKRYYYAQFSPVVRPEEEYVKKVREILFDSVEKHMRADVPVGSFLSGGIDSSIVVAIAKNFNPNLETISVGFEREGYSELDVAKETADKLGVDNFSSVITPQEFMRAFPHFVWSMDDPLADPAAVPQYFLAKEARKHVKVALTGEGADELFGGYTIYHEPESLKIFNYLKPINKGLNAIARLIPDGVKGKSFILRGTTPLEKRYVGNAFIFSESEKKQFFKDYNENHPFETMTSKLYSDSKNYDPITRMQFVDMHHWLNGDLLHNADRTTLAHSLELRTPFLDKEVFEVASHIPADLRIAHNTTKYILRKAAEGVVPEHVLNRKKLGFPVPIRFWLRDEMYDWARQIINESQTDQYFRKDYFLKLLEDHKNLKADNSRKLWTVLTFMMWHKIYVESDHLMNSAESRALIDQDV</sequence>
<evidence type="ECO:0000259" key="12">
    <source>
        <dbReference type="PROSITE" id="PS51278"/>
    </source>
</evidence>
<dbReference type="CDD" id="cd00712">
    <property type="entry name" value="AsnB"/>
    <property type="match status" value="1"/>
</dbReference>
<dbReference type="InterPro" id="IPR029055">
    <property type="entry name" value="Ntn_hydrolases_N"/>
</dbReference>
<dbReference type="GO" id="GO:0006529">
    <property type="term" value="P:asparagine biosynthetic process"/>
    <property type="evidence" value="ECO:0007669"/>
    <property type="project" value="UniProtKB-KW"/>
</dbReference>
<dbReference type="CDD" id="cd01991">
    <property type="entry name" value="Asn_synthase_B_C"/>
    <property type="match status" value="1"/>
</dbReference>
<dbReference type="SUPFAM" id="SSF56235">
    <property type="entry name" value="N-terminal nucleophile aminohydrolases (Ntn hydrolases)"/>
    <property type="match status" value="1"/>
</dbReference>
<dbReference type="GO" id="GO:0005524">
    <property type="term" value="F:ATP binding"/>
    <property type="evidence" value="ECO:0007669"/>
    <property type="project" value="UniProtKB-KW"/>
</dbReference>
<evidence type="ECO:0000256" key="9">
    <source>
        <dbReference type="PIRSR" id="PIRSR001589-1"/>
    </source>
</evidence>
<evidence type="ECO:0000256" key="5">
    <source>
        <dbReference type="ARBA" id="ARBA00022840"/>
    </source>
</evidence>
<dbReference type="Pfam" id="PF13537">
    <property type="entry name" value="GATase_7"/>
    <property type="match status" value="1"/>
</dbReference>
<feature type="binding site" evidence="10">
    <location>
        <position position="313"/>
    </location>
    <ligand>
        <name>ATP</name>
        <dbReference type="ChEBI" id="CHEBI:30616"/>
    </ligand>
</feature>
<evidence type="ECO:0000256" key="10">
    <source>
        <dbReference type="PIRSR" id="PIRSR001589-2"/>
    </source>
</evidence>
<keyword evidence="6 9" id="KW-0061">Asparagine biosynthesis</keyword>
<evidence type="ECO:0000313" key="14">
    <source>
        <dbReference type="Proteomes" id="UP000035618"/>
    </source>
</evidence>
<comment type="pathway">
    <text evidence="1">Amino-acid biosynthesis; L-asparagine biosynthesis; L-asparagine from L-aspartate (L-Gln route): step 1/1.</text>
</comment>
<evidence type="ECO:0000313" key="13">
    <source>
        <dbReference type="EMBL" id="KLA47219.1"/>
    </source>
</evidence>
<dbReference type="InterPro" id="IPR006426">
    <property type="entry name" value="Asn_synth_AEB"/>
</dbReference>
<dbReference type="EMBL" id="JHAJ01000012">
    <property type="protein sequence ID" value="KLA47219.1"/>
    <property type="molecule type" value="Genomic_DNA"/>
</dbReference>
<keyword evidence="5 10" id="KW-0067">ATP-binding</keyword>
<dbReference type="PANTHER" id="PTHR43284:SF1">
    <property type="entry name" value="ASPARAGINE SYNTHETASE"/>
    <property type="match status" value="1"/>
</dbReference>
<evidence type="ECO:0000256" key="8">
    <source>
        <dbReference type="ARBA" id="ARBA00048741"/>
    </source>
</evidence>
<dbReference type="PROSITE" id="PS51278">
    <property type="entry name" value="GATASE_TYPE_2"/>
    <property type="match status" value="1"/>
</dbReference>
<dbReference type="EC" id="6.3.5.4" evidence="3"/>
<reference evidence="13 14" key="1">
    <citation type="journal article" date="2015" name="BMC Microbiol.">
        <title>Lactobacillus ruminis strains cluster according to their mammalian gut source.</title>
        <authorList>
            <person name="O' Donnell M.M."/>
            <person name="Harris H.M."/>
            <person name="Lynch D.B."/>
            <person name="Ross R.P."/>
            <person name="O'Toole P.W."/>
        </authorList>
    </citation>
    <scope>NUCLEOTIDE SEQUENCE [LARGE SCALE GENOMIC DNA]</scope>
    <source>
        <strain evidence="13 14">ATCC 27780</strain>
    </source>
</reference>
<evidence type="ECO:0000256" key="7">
    <source>
        <dbReference type="ARBA" id="ARBA00022962"/>
    </source>
</evidence>
<dbReference type="GO" id="GO:0004066">
    <property type="term" value="F:asparagine synthase (glutamine-hydrolyzing) activity"/>
    <property type="evidence" value="ECO:0007669"/>
    <property type="project" value="UniProtKB-EC"/>
</dbReference>
<keyword evidence="7 9" id="KW-0315">Glutamine amidotransferase</keyword>
<keyword evidence="9" id="KW-0028">Amino-acid biosynthesis</keyword>
<protein>
    <recommendedName>
        <fullName evidence="3">asparagine synthase (glutamine-hydrolyzing)</fullName>
        <ecNumber evidence="3">6.3.5.4</ecNumber>
    </recommendedName>
</protein>
<keyword evidence="4 10" id="KW-0547">Nucleotide-binding</keyword>
<comment type="caution">
    <text evidence="13">The sequence shown here is derived from an EMBL/GenBank/DDBJ whole genome shotgun (WGS) entry which is preliminary data.</text>
</comment>
<dbReference type="InterPro" id="IPR014729">
    <property type="entry name" value="Rossmann-like_a/b/a_fold"/>
</dbReference>
<dbReference type="InterPro" id="IPR001962">
    <property type="entry name" value="Asn_synthase"/>
</dbReference>
<organism evidence="13 14">
    <name type="scientific">Ligilactobacillus ruminis</name>
    <dbReference type="NCBI Taxonomy" id="1623"/>
    <lineage>
        <taxon>Bacteria</taxon>
        <taxon>Bacillati</taxon>
        <taxon>Bacillota</taxon>
        <taxon>Bacilli</taxon>
        <taxon>Lactobacillales</taxon>
        <taxon>Lactobacillaceae</taxon>
        <taxon>Ligilactobacillus</taxon>
    </lineage>
</organism>
<feature type="site" description="Important for beta-aspartyl-AMP intermediate formation" evidence="11">
    <location>
        <position position="388"/>
    </location>
</feature>
<dbReference type="PIRSF" id="PIRSF001589">
    <property type="entry name" value="Asn_synthetase_glu-h"/>
    <property type="match status" value="1"/>
</dbReference>
<feature type="active site" description="For GATase activity" evidence="9">
    <location>
        <position position="27"/>
    </location>
</feature>
<comment type="similarity">
    <text evidence="2">Belongs to the asparagine synthetase family.</text>
</comment>
<evidence type="ECO:0000256" key="2">
    <source>
        <dbReference type="ARBA" id="ARBA00005752"/>
    </source>
</evidence>
<dbReference type="InterPro" id="IPR051786">
    <property type="entry name" value="ASN_synthetase/amidase"/>
</dbReference>
<evidence type="ECO:0000256" key="1">
    <source>
        <dbReference type="ARBA" id="ARBA00005187"/>
    </source>
</evidence>
<dbReference type="InterPro" id="IPR033738">
    <property type="entry name" value="AsnB_N"/>
</dbReference>
<dbReference type="NCBIfam" id="TIGR01536">
    <property type="entry name" value="asn_synth_AEB"/>
    <property type="match status" value="1"/>
</dbReference>
<accession>A0A837IY70</accession>
<dbReference type="Proteomes" id="UP000035618">
    <property type="component" value="Unassembled WGS sequence"/>
</dbReference>
<name>A0A837IY70_9LACO</name>
<comment type="catalytic activity">
    <reaction evidence="8">
        <text>L-aspartate + L-glutamine + ATP + H2O = L-asparagine + L-glutamate + AMP + diphosphate + H(+)</text>
        <dbReference type="Rhea" id="RHEA:12228"/>
        <dbReference type="ChEBI" id="CHEBI:15377"/>
        <dbReference type="ChEBI" id="CHEBI:15378"/>
        <dbReference type="ChEBI" id="CHEBI:29985"/>
        <dbReference type="ChEBI" id="CHEBI:29991"/>
        <dbReference type="ChEBI" id="CHEBI:30616"/>
        <dbReference type="ChEBI" id="CHEBI:33019"/>
        <dbReference type="ChEBI" id="CHEBI:58048"/>
        <dbReference type="ChEBI" id="CHEBI:58359"/>
        <dbReference type="ChEBI" id="CHEBI:456215"/>
        <dbReference type="EC" id="6.3.5.4"/>
    </reaction>
</comment>
<evidence type="ECO:0000256" key="6">
    <source>
        <dbReference type="ARBA" id="ARBA00022888"/>
    </source>
</evidence>
<evidence type="ECO:0000256" key="11">
    <source>
        <dbReference type="PIRSR" id="PIRSR001589-3"/>
    </source>
</evidence>
<dbReference type="PANTHER" id="PTHR43284">
    <property type="entry name" value="ASPARAGINE SYNTHETASE (GLUTAMINE-HYDROLYZING)"/>
    <property type="match status" value="1"/>
</dbReference>
<evidence type="ECO:0000256" key="4">
    <source>
        <dbReference type="ARBA" id="ARBA00022741"/>
    </source>
</evidence>
<feature type="binding site" evidence="10">
    <location>
        <position position="127"/>
    </location>
    <ligand>
        <name>L-glutamine</name>
        <dbReference type="ChEBI" id="CHEBI:58359"/>
    </ligand>
</feature>
<dbReference type="SUPFAM" id="SSF52402">
    <property type="entry name" value="Adenine nucleotide alpha hydrolases-like"/>
    <property type="match status" value="1"/>
</dbReference>
<gene>
    <name evidence="13" type="ORF">LRB_226</name>
</gene>
<dbReference type="GO" id="GO:0005829">
    <property type="term" value="C:cytosol"/>
    <property type="evidence" value="ECO:0007669"/>
    <property type="project" value="TreeGrafter"/>
</dbReference>
<dbReference type="Pfam" id="PF00733">
    <property type="entry name" value="Asn_synthase"/>
    <property type="match status" value="1"/>
</dbReference>
<evidence type="ECO:0000256" key="3">
    <source>
        <dbReference type="ARBA" id="ARBA00012737"/>
    </source>
</evidence>
<dbReference type="AlphaFoldDB" id="A0A837IY70"/>
<dbReference type="Gene3D" id="3.40.50.620">
    <property type="entry name" value="HUPs"/>
    <property type="match status" value="1"/>
</dbReference>
<dbReference type="InterPro" id="IPR017932">
    <property type="entry name" value="GATase_2_dom"/>
</dbReference>
<proteinExistence type="inferred from homology"/>
<feature type="domain" description="Glutamine amidotransferase type-2" evidence="12">
    <location>
        <begin position="27"/>
        <end position="239"/>
    </location>
</feature>